<protein>
    <submittedName>
        <fullName evidence="1">Uncharacterized protein</fullName>
    </submittedName>
</protein>
<evidence type="ECO:0000313" key="1">
    <source>
        <dbReference type="EMBL" id="MBM7562038.1"/>
    </source>
</evidence>
<dbReference type="EMBL" id="JAFBDT010000011">
    <property type="protein sequence ID" value="MBM7562038.1"/>
    <property type="molecule type" value="Genomic_DNA"/>
</dbReference>
<evidence type="ECO:0000313" key="2">
    <source>
        <dbReference type="Proteomes" id="UP000767854"/>
    </source>
</evidence>
<reference evidence="1 2" key="1">
    <citation type="submission" date="2021-01" db="EMBL/GenBank/DDBJ databases">
        <title>Genomic Encyclopedia of Type Strains, Phase IV (KMG-IV): sequencing the most valuable type-strain genomes for metagenomic binning, comparative biology and taxonomic classification.</title>
        <authorList>
            <person name="Goeker M."/>
        </authorList>
    </citation>
    <scope>NUCLEOTIDE SEQUENCE [LARGE SCALE GENOMIC DNA]</scope>
    <source>
        <strain evidence="1 2">DSM 24436</strain>
    </source>
</reference>
<accession>A0ABS2MRM4</accession>
<proteinExistence type="predicted"/>
<name>A0ABS2MRM4_9FIRM</name>
<keyword evidence="2" id="KW-1185">Reference proteome</keyword>
<comment type="caution">
    <text evidence="1">The sequence shown here is derived from an EMBL/GenBank/DDBJ whole genome shotgun (WGS) entry which is preliminary data.</text>
</comment>
<dbReference type="Proteomes" id="UP000767854">
    <property type="component" value="Unassembled WGS sequence"/>
</dbReference>
<dbReference type="RefSeq" id="WP_204664080.1">
    <property type="nucleotide sequence ID" value="NZ_JAFBDT010000011.1"/>
</dbReference>
<organism evidence="1 2">
    <name type="scientific">Fusibacter tunisiensis</name>
    <dbReference type="NCBI Taxonomy" id="1008308"/>
    <lineage>
        <taxon>Bacteria</taxon>
        <taxon>Bacillati</taxon>
        <taxon>Bacillota</taxon>
        <taxon>Clostridia</taxon>
        <taxon>Eubacteriales</taxon>
        <taxon>Eubacteriales Family XII. Incertae Sedis</taxon>
        <taxon>Fusibacter</taxon>
    </lineage>
</organism>
<gene>
    <name evidence="1" type="ORF">JOC49_001581</name>
</gene>
<sequence length="110" mass="12574">MSHKFSVVLVAYKEITPEVESVIKARSIRTIDEPSDLLNIGSYGRQFDQNSRFGVYLKWYQESIAKYLGLGYKIEVLEIPYSSTQSTLEVLNEIDARLGDQVLVIEHDAF</sequence>